<comment type="subcellular location">
    <subcellularLocation>
        <location evidence="1">Cell membrane</location>
        <topology evidence="1">Multi-pass membrane protein</topology>
    </subcellularLocation>
</comment>
<dbReference type="Pfam" id="PF02632">
    <property type="entry name" value="BioY"/>
    <property type="match status" value="1"/>
</dbReference>
<dbReference type="AlphaFoldDB" id="A0A6I2F3N9"/>
<sequence>MTTDSAPASTTGTDSTGTGADATGTDSTGTAPDSTGTAPDSTAPDRAPRRRRGTATDLAQIAVFAALIAALGLPGSLYLGGGAVPITFQTLGVMLAGAILGARKGFLSVLLLIALVAAGLPLLSGGRGGLGVFLSPTAGYLVGWLLGVVVIGWATARLLPRYRLLPALLWTALGGIVAIYLAGVPVVAWTTDLPIGAAAAGSLIFLPGDLAKVVLTVLVAKGVHRAWPGLITPRPWPWSRTAEVASGA</sequence>
<keyword evidence="6 9" id="KW-1133">Transmembrane helix</keyword>
<dbReference type="GO" id="GO:0015225">
    <property type="term" value="F:biotin transmembrane transporter activity"/>
    <property type="evidence" value="ECO:0007669"/>
    <property type="project" value="InterPro"/>
</dbReference>
<evidence type="ECO:0000256" key="3">
    <source>
        <dbReference type="ARBA" id="ARBA00022448"/>
    </source>
</evidence>
<feature type="transmembrane region" description="Helical" evidence="9">
    <location>
        <begin position="58"/>
        <end position="77"/>
    </location>
</feature>
<dbReference type="Proteomes" id="UP000431080">
    <property type="component" value="Unassembled WGS sequence"/>
</dbReference>
<dbReference type="RefSeq" id="WP_153683252.1">
    <property type="nucleotide sequence ID" value="NZ_WJIF01000001.1"/>
</dbReference>
<keyword evidence="5 9" id="KW-0812">Transmembrane</keyword>
<evidence type="ECO:0000256" key="6">
    <source>
        <dbReference type="ARBA" id="ARBA00022989"/>
    </source>
</evidence>
<feature type="compositionally biased region" description="Low complexity" evidence="8">
    <location>
        <begin position="1"/>
        <end position="39"/>
    </location>
</feature>
<feature type="region of interest" description="Disordered" evidence="8">
    <location>
        <begin position="1"/>
        <end position="52"/>
    </location>
</feature>
<reference evidence="10 11" key="1">
    <citation type="submission" date="2019-10" db="EMBL/GenBank/DDBJ databases">
        <authorList>
            <person name="Nie G."/>
            <person name="Ming H."/>
            <person name="Yi B."/>
        </authorList>
    </citation>
    <scope>NUCLEOTIDE SEQUENCE [LARGE SCALE GENOMIC DNA]</scope>
    <source>
        <strain evidence="10 11">CFH 90414</strain>
    </source>
</reference>
<keyword evidence="7 9" id="KW-0472">Membrane</keyword>
<evidence type="ECO:0000256" key="1">
    <source>
        <dbReference type="ARBA" id="ARBA00004651"/>
    </source>
</evidence>
<evidence type="ECO:0000256" key="8">
    <source>
        <dbReference type="SAM" id="MobiDB-lite"/>
    </source>
</evidence>
<dbReference type="GO" id="GO:0005886">
    <property type="term" value="C:plasma membrane"/>
    <property type="evidence" value="ECO:0007669"/>
    <property type="project" value="UniProtKB-SubCell"/>
</dbReference>
<protein>
    <submittedName>
        <fullName evidence="10">Biotin transporter BioY</fullName>
    </submittedName>
</protein>
<feature type="transmembrane region" description="Helical" evidence="9">
    <location>
        <begin position="83"/>
        <end position="102"/>
    </location>
</feature>
<evidence type="ECO:0000313" key="10">
    <source>
        <dbReference type="EMBL" id="MRG58841.1"/>
    </source>
</evidence>
<dbReference type="PANTHER" id="PTHR34295">
    <property type="entry name" value="BIOTIN TRANSPORTER BIOY"/>
    <property type="match status" value="1"/>
</dbReference>
<keyword evidence="4" id="KW-1003">Cell membrane</keyword>
<evidence type="ECO:0000313" key="11">
    <source>
        <dbReference type="Proteomes" id="UP000431080"/>
    </source>
</evidence>
<feature type="transmembrane region" description="Helical" evidence="9">
    <location>
        <begin position="168"/>
        <end position="189"/>
    </location>
</feature>
<dbReference type="PANTHER" id="PTHR34295:SF4">
    <property type="entry name" value="BIOTIN TRANSPORTER BIOY-RELATED"/>
    <property type="match status" value="1"/>
</dbReference>
<evidence type="ECO:0000256" key="7">
    <source>
        <dbReference type="ARBA" id="ARBA00023136"/>
    </source>
</evidence>
<evidence type="ECO:0000256" key="5">
    <source>
        <dbReference type="ARBA" id="ARBA00022692"/>
    </source>
</evidence>
<dbReference type="EMBL" id="WJIF01000001">
    <property type="protein sequence ID" value="MRG58841.1"/>
    <property type="molecule type" value="Genomic_DNA"/>
</dbReference>
<keyword evidence="11" id="KW-1185">Reference proteome</keyword>
<evidence type="ECO:0000256" key="4">
    <source>
        <dbReference type="ARBA" id="ARBA00022475"/>
    </source>
</evidence>
<dbReference type="InterPro" id="IPR003784">
    <property type="entry name" value="BioY"/>
</dbReference>
<proteinExistence type="inferred from homology"/>
<gene>
    <name evidence="10" type="ORF">GE115_02985</name>
</gene>
<accession>A0A6I2F3N9</accession>
<feature type="transmembrane region" description="Helical" evidence="9">
    <location>
        <begin position="195"/>
        <end position="220"/>
    </location>
</feature>
<comment type="similarity">
    <text evidence="2">Belongs to the BioY family.</text>
</comment>
<comment type="caution">
    <text evidence="10">The sequence shown here is derived from an EMBL/GenBank/DDBJ whole genome shotgun (WGS) entry which is preliminary data.</text>
</comment>
<keyword evidence="3" id="KW-0813">Transport</keyword>
<name>A0A6I2F3N9_9MICO</name>
<feature type="transmembrane region" description="Helical" evidence="9">
    <location>
        <begin position="138"/>
        <end position="156"/>
    </location>
</feature>
<evidence type="ECO:0000256" key="9">
    <source>
        <dbReference type="SAM" id="Phobius"/>
    </source>
</evidence>
<organism evidence="10 11">
    <name type="scientific">Agromyces agglutinans</name>
    <dbReference type="NCBI Taxonomy" id="2662258"/>
    <lineage>
        <taxon>Bacteria</taxon>
        <taxon>Bacillati</taxon>
        <taxon>Actinomycetota</taxon>
        <taxon>Actinomycetes</taxon>
        <taxon>Micrococcales</taxon>
        <taxon>Microbacteriaceae</taxon>
        <taxon>Agromyces</taxon>
    </lineage>
</organism>
<dbReference type="Gene3D" id="1.10.1760.20">
    <property type="match status" value="1"/>
</dbReference>
<evidence type="ECO:0000256" key="2">
    <source>
        <dbReference type="ARBA" id="ARBA00010692"/>
    </source>
</evidence>
<feature type="transmembrane region" description="Helical" evidence="9">
    <location>
        <begin position="109"/>
        <end position="126"/>
    </location>
</feature>